<protein>
    <recommendedName>
        <fullName evidence="3">DUF4190 domain-containing protein</fullName>
    </recommendedName>
</protein>
<organism evidence="5 6">
    <name type="scientific">Cellulomonas oligotrophica</name>
    <dbReference type="NCBI Taxonomy" id="931536"/>
    <lineage>
        <taxon>Bacteria</taxon>
        <taxon>Bacillati</taxon>
        <taxon>Actinomycetota</taxon>
        <taxon>Actinomycetes</taxon>
        <taxon>Micrococcales</taxon>
        <taxon>Cellulomonadaceae</taxon>
        <taxon>Cellulomonas</taxon>
    </lineage>
</organism>
<keyword evidence="2" id="KW-1133">Transmembrane helix</keyword>
<evidence type="ECO:0000313" key="4">
    <source>
        <dbReference type="EMBL" id="GIG32709.1"/>
    </source>
</evidence>
<gene>
    <name evidence="5" type="ORF">BKA21_001949</name>
    <name evidence="4" type="ORF">Col01nite_18680</name>
</gene>
<feature type="transmembrane region" description="Helical" evidence="2">
    <location>
        <begin position="123"/>
        <end position="150"/>
    </location>
</feature>
<dbReference type="EMBL" id="BONN01000004">
    <property type="protein sequence ID" value="GIG32709.1"/>
    <property type="molecule type" value="Genomic_DNA"/>
</dbReference>
<dbReference type="Proteomes" id="UP000618382">
    <property type="component" value="Unassembled WGS sequence"/>
</dbReference>
<name>A0A7Y9FFS8_9CELL</name>
<dbReference type="RefSeq" id="WP_140458034.1">
    <property type="nucleotide sequence ID" value="NZ_BAABFI010000001.1"/>
</dbReference>
<feature type="compositionally biased region" description="Pro residues" evidence="1">
    <location>
        <begin position="24"/>
        <end position="41"/>
    </location>
</feature>
<dbReference type="Proteomes" id="UP000577956">
    <property type="component" value="Unassembled WGS sequence"/>
</dbReference>
<sequence>MSDTSGTPQPGPDNAGGPTDPYAVPTPPPAPPAGAPEPPAAPTYGTAPTTPEAPAYGAPAAPGYGSAPAYAAASPYAAPTGPGTDGVSIAALVTGILGLAIVPLILGILGLNRTKKNGTSGRGFAIAGIVLGALQIVAYIVLIVVVVAGLSAVNSESQGLRDDCSAGDMTACDTLYFSSSLTGDVDEVADTCGGTMPAGSGGTCQFGAVDPGTDEGTTEGSAFTYGDDAALDALWDACEGGDMASCDDLYMESDPGSGYESFGGSCGNRQETDAYCVDLDL</sequence>
<evidence type="ECO:0000259" key="3">
    <source>
        <dbReference type="Pfam" id="PF13828"/>
    </source>
</evidence>
<evidence type="ECO:0000313" key="6">
    <source>
        <dbReference type="Proteomes" id="UP000577956"/>
    </source>
</evidence>
<dbReference type="InterPro" id="IPR025241">
    <property type="entry name" value="DUF4190"/>
</dbReference>
<dbReference type="AlphaFoldDB" id="A0A7Y9FFS8"/>
<keyword evidence="2" id="KW-0472">Membrane</keyword>
<evidence type="ECO:0000313" key="7">
    <source>
        <dbReference type="Proteomes" id="UP000618382"/>
    </source>
</evidence>
<feature type="compositionally biased region" description="Low complexity" evidence="1">
    <location>
        <begin position="42"/>
        <end position="54"/>
    </location>
</feature>
<proteinExistence type="predicted"/>
<feature type="region of interest" description="Disordered" evidence="1">
    <location>
        <begin position="1"/>
        <end position="54"/>
    </location>
</feature>
<evidence type="ECO:0000256" key="2">
    <source>
        <dbReference type="SAM" id="Phobius"/>
    </source>
</evidence>
<comment type="caution">
    <text evidence="5">The sequence shown here is derived from an EMBL/GenBank/DDBJ whole genome shotgun (WGS) entry which is preliminary data.</text>
</comment>
<evidence type="ECO:0000256" key="1">
    <source>
        <dbReference type="SAM" id="MobiDB-lite"/>
    </source>
</evidence>
<dbReference type="EMBL" id="JACCBK010000001">
    <property type="protein sequence ID" value="NYD86400.1"/>
    <property type="molecule type" value="Genomic_DNA"/>
</dbReference>
<reference evidence="4 7" key="2">
    <citation type="submission" date="2021-01" db="EMBL/GenBank/DDBJ databases">
        <title>Whole genome shotgun sequence of Cellulomonas oligotrophica NBRC 109435.</title>
        <authorList>
            <person name="Komaki H."/>
            <person name="Tamura T."/>
        </authorList>
    </citation>
    <scope>NUCLEOTIDE SEQUENCE [LARGE SCALE GENOMIC DNA]</scope>
    <source>
        <strain evidence="4 7">NBRC 109435</strain>
    </source>
</reference>
<accession>A0A7Y9FFS8</accession>
<feature type="transmembrane region" description="Helical" evidence="2">
    <location>
        <begin position="89"/>
        <end position="111"/>
    </location>
</feature>
<keyword evidence="2" id="KW-0812">Transmembrane</keyword>
<dbReference type="Pfam" id="PF13828">
    <property type="entry name" value="DUF4190"/>
    <property type="match status" value="1"/>
</dbReference>
<evidence type="ECO:0000313" key="5">
    <source>
        <dbReference type="EMBL" id="NYD86400.1"/>
    </source>
</evidence>
<reference evidence="5 6" key="1">
    <citation type="submission" date="2020-07" db="EMBL/GenBank/DDBJ databases">
        <title>Sequencing the genomes of 1000 actinobacteria strains.</title>
        <authorList>
            <person name="Klenk H.-P."/>
        </authorList>
    </citation>
    <scope>NUCLEOTIDE SEQUENCE [LARGE SCALE GENOMIC DNA]</scope>
    <source>
        <strain evidence="5 6">DSM 24482</strain>
    </source>
</reference>
<keyword evidence="7" id="KW-1185">Reference proteome</keyword>
<feature type="domain" description="DUF4190" evidence="3">
    <location>
        <begin position="88"/>
        <end position="142"/>
    </location>
</feature>